<reference evidence="1 2" key="1">
    <citation type="journal article" date="2019" name="Nat. Ecol. Evol.">
        <title>Megaphylogeny resolves global patterns of mushroom evolution.</title>
        <authorList>
            <person name="Varga T."/>
            <person name="Krizsan K."/>
            <person name="Foldi C."/>
            <person name="Dima B."/>
            <person name="Sanchez-Garcia M."/>
            <person name="Sanchez-Ramirez S."/>
            <person name="Szollosi G.J."/>
            <person name="Szarkandi J.G."/>
            <person name="Papp V."/>
            <person name="Albert L."/>
            <person name="Andreopoulos W."/>
            <person name="Angelini C."/>
            <person name="Antonin V."/>
            <person name="Barry K.W."/>
            <person name="Bougher N.L."/>
            <person name="Buchanan P."/>
            <person name="Buyck B."/>
            <person name="Bense V."/>
            <person name="Catcheside P."/>
            <person name="Chovatia M."/>
            <person name="Cooper J."/>
            <person name="Damon W."/>
            <person name="Desjardin D."/>
            <person name="Finy P."/>
            <person name="Geml J."/>
            <person name="Haridas S."/>
            <person name="Hughes K."/>
            <person name="Justo A."/>
            <person name="Karasinski D."/>
            <person name="Kautmanova I."/>
            <person name="Kiss B."/>
            <person name="Kocsube S."/>
            <person name="Kotiranta H."/>
            <person name="LaButti K.M."/>
            <person name="Lechner B.E."/>
            <person name="Liimatainen K."/>
            <person name="Lipzen A."/>
            <person name="Lukacs Z."/>
            <person name="Mihaltcheva S."/>
            <person name="Morgado L.N."/>
            <person name="Niskanen T."/>
            <person name="Noordeloos M.E."/>
            <person name="Ohm R.A."/>
            <person name="Ortiz-Santana B."/>
            <person name="Ovrebo C."/>
            <person name="Racz N."/>
            <person name="Riley R."/>
            <person name="Savchenko A."/>
            <person name="Shiryaev A."/>
            <person name="Soop K."/>
            <person name="Spirin V."/>
            <person name="Szebenyi C."/>
            <person name="Tomsovsky M."/>
            <person name="Tulloss R.E."/>
            <person name="Uehling J."/>
            <person name="Grigoriev I.V."/>
            <person name="Vagvolgyi C."/>
            <person name="Papp T."/>
            <person name="Martin F.M."/>
            <person name="Miettinen O."/>
            <person name="Hibbett D.S."/>
            <person name="Nagy L.G."/>
        </authorList>
    </citation>
    <scope>NUCLEOTIDE SEQUENCE [LARGE SCALE GENOMIC DNA]</scope>
    <source>
        <strain evidence="1 2">OMC1185</strain>
    </source>
</reference>
<proteinExistence type="predicted"/>
<keyword evidence="2" id="KW-1185">Reference proteome</keyword>
<organism evidence="1 2">
    <name type="scientific">Heliocybe sulcata</name>
    <dbReference type="NCBI Taxonomy" id="5364"/>
    <lineage>
        <taxon>Eukaryota</taxon>
        <taxon>Fungi</taxon>
        <taxon>Dikarya</taxon>
        <taxon>Basidiomycota</taxon>
        <taxon>Agaricomycotina</taxon>
        <taxon>Agaricomycetes</taxon>
        <taxon>Gloeophyllales</taxon>
        <taxon>Gloeophyllaceae</taxon>
        <taxon>Heliocybe</taxon>
    </lineage>
</organism>
<gene>
    <name evidence="1" type="ORF">OE88DRAFT_1810155</name>
</gene>
<sequence>MVRPSINEYGLDQSWMAIFYGGCVSSNKDDQIKYATRLADSNRWDAISIRLLARTFVEKAMKHARVRPATAAMFASKVYQAFGSAHQDWVKYRFIYSLRYAVEDAFAKWWDTAQPMAVCVGRHIRRSDLSTAYRLLEFIANVYDAVLITRSGLWRMVKQIMNNINVIEHFHGLRLLLLHSCGLWAEWQGRKNKEIFLKTLRTKASALPNNASVVGATFGRRELHGLVSDIVSLVDPWESSAHLASI</sequence>
<dbReference type="Proteomes" id="UP000305948">
    <property type="component" value="Unassembled WGS sequence"/>
</dbReference>
<evidence type="ECO:0000313" key="2">
    <source>
        <dbReference type="Proteomes" id="UP000305948"/>
    </source>
</evidence>
<dbReference type="AlphaFoldDB" id="A0A5C3MUH8"/>
<dbReference type="OrthoDB" id="3069523at2759"/>
<dbReference type="EMBL" id="ML213518">
    <property type="protein sequence ID" value="TFK48740.1"/>
    <property type="molecule type" value="Genomic_DNA"/>
</dbReference>
<accession>A0A5C3MUH8</accession>
<evidence type="ECO:0000313" key="1">
    <source>
        <dbReference type="EMBL" id="TFK48740.1"/>
    </source>
</evidence>
<name>A0A5C3MUH8_9AGAM</name>
<protein>
    <submittedName>
        <fullName evidence="1">Uncharacterized protein</fullName>
    </submittedName>
</protein>